<organism evidence="1 2">
    <name type="scientific">Maribacter confluentis</name>
    <dbReference type="NCBI Taxonomy" id="1656093"/>
    <lineage>
        <taxon>Bacteria</taxon>
        <taxon>Pseudomonadati</taxon>
        <taxon>Bacteroidota</taxon>
        <taxon>Flavobacteriia</taxon>
        <taxon>Flavobacteriales</taxon>
        <taxon>Flavobacteriaceae</taxon>
        <taxon>Maribacter</taxon>
    </lineage>
</organism>
<evidence type="ECO:0000313" key="2">
    <source>
        <dbReference type="Proteomes" id="UP001168579"/>
    </source>
</evidence>
<evidence type="ECO:0000313" key="1">
    <source>
        <dbReference type="EMBL" id="MDO1512388.1"/>
    </source>
</evidence>
<reference evidence="1" key="2">
    <citation type="submission" date="2023-06" db="EMBL/GenBank/DDBJ databases">
        <authorList>
            <person name="Lucena T."/>
            <person name="Sun Q."/>
        </authorList>
    </citation>
    <scope>NUCLEOTIDE SEQUENCE</scope>
    <source>
        <strain evidence="1">CECT 8869</strain>
    </source>
</reference>
<comment type="caution">
    <text evidence="1">The sequence shown here is derived from an EMBL/GenBank/DDBJ whole genome shotgun (WGS) entry which is preliminary data.</text>
</comment>
<keyword evidence="2" id="KW-1185">Reference proteome</keyword>
<proteinExistence type="predicted"/>
<dbReference type="EMBL" id="JAUKUC010000001">
    <property type="protein sequence ID" value="MDO1512388.1"/>
    <property type="molecule type" value="Genomic_DNA"/>
</dbReference>
<sequence>MVDYMYGLGIADQLSQHHRRSSKSIIIKEGKNSKVEHWWSLKRGHLIG</sequence>
<dbReference type="RefSeq" id="WP_304435479.1">
    <property type="nucleotide sequence ID" value="NZ_JAUKUC010000001.1"/>
</dbReference>
<gene>
    <name evidence="1" type="ORF">Q2T41_06950</name>
</gene>
<accession>A0ABT8RNB4</accession>
<reference evidence="1" key="1">
    <citation type="journal article" date="2014" name="Int. J. Syst. Evol. Microbiol.">
        <title>Complete genome of a new Firmicutes species belonging to the dominant human colonic microbiota ('Ruminococcus bicirculans') reveals two chromosomes and a selective capacity to utilize plant glucans.</title>
        <authorList>
            <consortium name="NISC Comparative Sequencing Program"/>
            <person name="Wegmann U."/>
            <person name="Louis P."/>
            <person name="Goesmann A."/>
            <person name="Henrissat B."/>
            <person name="Duncan S.H."/>
            <person name="Flint H.J."/>
        </authorList>
    </citation>
    <scope>NUCLEOTIDE SEQUENCE</scope>
    <source>
        <strain evidence="1">CECT 8869</strain>
    </source>
</reference>
<name>A0ABT8RNB4_9FLAO</name>
<protein>
    <submittedName>
        <fullName evidence="1">Uncharacterized protein</fullName>
    </submittedName>
</protein>
<dbReference type="Proteomes" id="UP001168579">
    <property type="component" value="Unassembled WGS sequence"/>
</dbReference>